<comment type="catalytic activity">
    <reaction evidence="4">
        <text>Ca(2+)(in) + ATP + H2O = Ca(2+)(out) + ADP + phosphate + H(+)</text>
        <dbReference type="Rhea" id="RHEA:18105"/>
        <dbReference type="ChEBI" id="CHEBI:15377"/>
        <dbReference type="ChEBI" id="CHEBI:15378"/>
        <dbReference type="ChEBI" id="CHEBI:29108"/>
        <dbReference type="ChEBI" id="CHEBI:30616"/>
        <dbReference type="ChEBI" id="CHEBI:43474"/>
        <dbReference type="ChEBI" id="CHEBI:456216"/>
        <dbReference type="EC" id="7.2.2.10"/>
    </reaction>
</comment>
<dbReference type="WBParaSite" id="SBAD_0001309901-mRNA-1">
    <property type="protein sequence ID" value="SBAD_0001309901-mRNA-1"/>
    <property type="gene ID" value="SBAD_0001309901"/>
</dbReference>
<feature type="domain" description="Cation-transporting P-type ATPase N-terminal" evidence="6">
    <location>
        <begin position="53"/>
        <end position="127"/>
    </location>
</feature>
<dbReference type="InterPro" id="IPR008250">
    <property type="entry name" value="ATPase_P-typ_transduc_dom_A_sf"/>
</dbReference>
<sequence length="215" mass="24323">MLIDLARRQRICDTYPSTLAEMTLNIDFQKLIKVLVSIEDEPGGMVSCLAAKDACHLSIAEVVDKLTTDIDYGLSQDEAEHRLKFHGYNEFIVEDKEPLIKKYIDQFKDPLILLLLGSALVSIVMRQFDDAFSITLAILIVVTVAFVQEYRSEKSLDELTKLVPPTCTCVRRGVSRPMLARELVPGDVVILNMGDRVPADMRLFEVFIFESFFTT</sequence>
<dbReference type="Proteomes" id="UP000270296">
    <property type="component" value="Unassembled WGS sequence"/>
</dbReference>
<feature type="transmembrane region" description="Helical" evidence="5">
    <location>
        <begin position="107"/>
        <end position="125"/>
    </location>
</feature>
<dbReference type="Gene3D" id="2.70.150.10">
    <property type="entry name" value="Calcium-transporting ATPase, cytoplasmic transduction domain A"/>
    <property type="match status" value="1"/>
</dbReference>
<evidence type="ECO:0000256" key="5">
    <source>
        <dbReference type="SAM" id="Phobius"/>
    </source>
</evidence>
<dbReference type="GO" id="GO:0033017">
    <property type="term" value="C:sarcoplasmic reticulum membrane"/>
    <property type="evidence" value="ECO:0007669"/>
    <property type="project" value="UniProtKB-SubCell"/>
</dbReference>
<dbReference type="AlphaFoldDB" id="A0A183J9Z1"/>
<evidence type="ECO:0000256" key="1">
    <source>
        <dbReference type="ARBA" id="ARBA00004326"/>
    </source>
</evidence>
<dbReference type="EC" id="7.2.2.10" evidence="2"/>
<dbReference type="OrthoDB" id="3352408at2759"/>
<evidence type="ECO:0000256" key="4">
    <source>
        <dbReference type="ARBA" id="ARBA00048694"/>
    </source>
</evidence>
<dbReference type="EMBL" id="UZAM01018492">
    <property type="protein sequence ID" value="VDP50902.1"/>
    <property type="molecule type" value="Genomic_DNA"/>
</dbReference>
<evidence type="ECO:0000256" key="3">
    <source>
        <dbReference type="ARBA" id="ARBA00022951"/>
    </source>
</evidence>
<evidence type="ECO:0000259" key="6">
    <source>
        <dbReference type="SMART" id="SM00831"/>
    </source>
</evidence>
<keyword evidence="5" id="KW-1133">Transmembrane helix</keyword>
<feature type="transmembrane region" description="Helical" evidence="5">
    <location>
        <begin position="131"/>
        <end position="147"/>
    </location>
</feature>
<dbReference type="GO" id="GO:0005388">
    <property type="term" value="F:P-type calcium transporter activity"/>
    <property type="evidence" value="ECO:0007669"/>
    <property type="project" value="UniProtKB-EC"/>
</dbReference>
<dbReference type="Pfam" id="PF00690">
    <property type="entry name" value="Cation_ATPase_N"/>
    <property type="match status" value="1"/>
</dbReference>
<dbReference type="InterPro" id="IPR004014">
    <property type="entry name" value="ATPase_P-typ_cation-transptr_N"/>
</dbReference>
<dbReference type="InterPro" id="IPR023298">
    <property type="entry name" value="ATPase_P-typ_TM_dom_sf"/>
</dbReference>
<evidence type="ECO:0000313" key="9">
    <source>
        <dbReference type="WBParaSite" id="SBAD_0001309901-mRNA-1"/>
    </source>
</evidence>
<protein>
    <recommendedName>
        <fullName evidence="2">P-type Ca(2+) transporter</fullName>
        <ecNumber evidence="2">7.2.2.10</ecNumber>
    </recommendedName>
</protein>
<dbReference type="InterPro" id="IPR059000">
    <property type="entry name" value="ATPase_P-type_domA"/>
</dbReference>
<evidence type="ECO:0000256" key="2">
    <source>
        <dbReference type="ARBA" id="ARBA00012790"/>
    </source>
</evidence>
<dbReference type="SUPFAM" id="SSF81665">
    <property type="entry name" value="Calcium ATPase, transmembrane domain M"/>
    <property type="match status" value="1"/>
</dbReference>
<gene>
    <name evidence="7" type="ORF">SBAD_LOCUS12688</name>
</gene>
<proteinExistence type="predicted"/>
<evidence type="ECO:0000313" key="8">
    <source>
        <dbReference type="Proteomes" id="UP000270296"/>
    </source>
</evidence>
<dbReference type="Gene3D" id="1.20.1110.10">
    <property type="entry name" value="Calcium-transporting ATPase, transmembrane domain"/>
    <property type="match status" value="1"/>
</dbReference>
<reference evidence="7 8" key="2">
    <citation type="submission" date="2018-11" db="EMBL/GenBank/DDBJ databases">
        <authorList>
            <consortium name="Pathogen Informatics"/>
        </authorList>
    </citation>
    <scope>NUCLEOTIDE SEQUENCE [LARGE SCALE GENOMIC DNA]</scope>
</reference>
<dbReference type="Pfam" id="PF00122">
    <property type="entry name" value="E1-E2_ATPase"/>
    <property type="match status" value="1"/>
</dbReference>
<accession>A0A183J9Z1</accession>
<name>A0A183J9Z1_9BILA</name>
<keyword evidence="5" id="KW-0472">Membrane</keyword>
<dbReference type="PANTHER" id="PTHR42861">
    <property type="entry name" value="CALCIUM-TRANSPORTING ATPASE"/>
    <property type="match status" value="1"/>
</dbReference>
<keyword evidence="3" id="KW-0703">Sarcoplasmic reticulum</keyword>
<comment type="subcellular location">
    <subcellularLocation>
        <location evidence="1">Sarcoplasmic reticulum membrane</location>
        <topology evidence="1">Multi-pass membrane protein</topology>
    </subcellularLocation>
</comment>
<keyword evidence="8" id="KW-1185">Reference proteome</keyword>
<reference evidence="9" key="1">
    <citation type="submission" date="2016-06" db="UniProtKB">
        <authorList>
            <consortium name="WormBaseParasite"/>
        </authorList>
    </citation>
    <scope>IDENTIFICATION</scope>
</reference>
<evidence type="ECO:0000313" key="7">
    <source>
        <dbReference type="EMBL" id="VDP50902.1"/>
    </source>
</evidence>
<keyword evidence="5" id="KW-0812">Transmembrane</keyword>
<dbReference type="SUPFAM" id="SSF81653">
    <property type="entry name" value="Calcium ATPase, transduction domain A"/>
    <property type="match status" value="1"/>
</dbReference>
<dbReference type="SMART" id="SM00831">
    <property type="entry name" value="Cation_ATPase_N"/>
    <property type="match status" value="1"/>
</dbReference>
<organism evidence="9">
    <name type="scientific">Soboliphyme baturini</name>
    <dbReference type="NCBI Taxonomy" id="241478"/>
    <lineage>
        <taxon>Eukaryota</taxon>
        <taxon>Metazoa</taxon>
        <taxon>Ecdysozoa</taxon>
        <taxon>Nematoda</taxon>
        <taxon>Enoplea</taxon>
        <taxon>Dorylaimia</taxon>
        <taxon>Dioctophymatida</taxon>
        <taxon>Dioctophymatoidea</taxon>
        <taxon>Soboliphymatidae</taxon>
        <taxon>Soboliphyme</taxon>
    </lineage>
</organism>